<evidence type="ECO:0000313" key="5">
    <source>
        <dbReference type="Proteomes" id="UP000011200"/>
    </source>
</evidence>
<dbReference type="Pfam" id="PF13561">
    <property type="entry name" value="adh_short_C2"/>
    <property type="match status" value="1"/>
</dbReference>
<evidence type="ECO:0000259" key="3">
    <source>
        <dbReference type="SMART" id="SM00822"/>
    </source>
</evidence>
<dbReference type="EMBL" id="CP027541">
    <property type="protein sequence ID" value="AWT54781.1"/>
    <property type="molecule type" value="Genomic_DNA"/>
</dbReference>
<dbReference type="InterPro" id="IPR036291">
    <property type="entry name" value="NAD(P)-bd_dom_sf"/>
</dbReference>
<dbReference type="PANTHER" id="PTHR42760">
    <property type="entry name" value="SHORT-CHAIN DEHYDROGENASES/REDUCTASES FAMILY MEMBER"/>
    <property type="match status" value="1"/>
</dbReference>
<dbReference type="SMART" id="SM00822">
    <property type="entry name" value="PKS_KR"/>
    <property type="match status" value="1"/>
</dbReference>
<reference evidence="4 5" key="1">
    <citation type="journal article" date="2013" name="Genome Announc.">
        <title>Draft genome sequence of MKD8, a conjugal recipient Mycobacterium smegmatis strain.</title>
        <authorList>
            <person name="Gray T.A."/>
            <person name="Palumbo M.J."/>
            <person name="Derbyshire K.M."/>
        </authorList>
    </citation>
    <scope>NUCLEOTIDE SEQUENCE [LARGE SCALE GENOMIC DNA]</scope>
    <source>
        <strain evidence="4 5">MKD8</strain>
    </source>
</reference>
<dbReference type="RefSeq" id="WP_003895271.1">
    <property type="nucleotide sequence ID" value="NZ_CP027541.1"/>
</dbReference>
<dbReference type="SUPFAM" id="SSF51735">
    <property type="entry name" value="NAD(P)-binding Rossmann-fold domains"/>
    <property type="match status" value="1"/>
</dbReference>
<reference evidence="5" key="2">
    <citation type="submission" date="2018-03" db="EMBL/GenBank/DDBJ databases">
        <authorList>
            <person name="Derbyshire K."/>
            <person name="Gray T.A."/>
            <person name="Champion M."/>
        </authorList>
    </citation>
    <scope>NUCLEOTIDE SEQUENCE [LARGE SCALE GENOMIC DNA]</scope>
    <source>
        <strain evidence="5">MKD8</strain>
    </source>
</reference>
<dbReference type="Proteomes" id="UP000011200">
    <property type="component" value="Chromosome"/>
</dbReference>
<comment type="similarity">
    <text evidence="1">Belongs to the short-chain dehydrogenases/reductases (SDR) family.</text>
</comment>
<proteinExistence type="inferred from homology"/>
<dbReference type="InterPro" id="IPR002347">
    <property type="entry name" value="SDR_fam"/>
</dbReference>
<organism evidence="4 5">
    <name type="scientific">Mycolicibacterium smegmatis (strain MKD8)</name>
    <name type="common">Mycobacterium smegmatis</name>
    <dbReference type="NCBI Taxonomy" id="1214915"/>
    <lineage>
        <taxon>Bacteria</taxon>
        <taxon>Bacillati</taxon>
        <taxon>Actinomycetota</taxon>
        <taxon>Actinomycetes</taxon>
        <taxon>Mycobacteriales</taxon>
        <taxon>Mycobacteriaceae</taxon>
        <taxon>Mycolicibacterium</taxon>
    </lineage>
</organism>
<feature type="domain" description="Ketoreductase" evidence="3">
    <location>
        <begin position="22"/>
        <end position="200"/>
    </location>
</feature>
<dbReference type="AlphaFoldDB" id="A0A2U9PSM6"/>
<dbReference type="InterPro" id="IPR057326">
    <property type="entry name" value="KR_dom"/>
</dbReference>
<evidence type="ECO:0000313" key="4">
    <source>
        <dbReference type="EMBL" id="AWT54781.1"/>
    </source>
</evidence>
<name>A0A2U9PSM6_MYCSE</name>
<accession>A0A2U9PSM6</accession>
<dbReference type="PRINTS" id="PR00080">
    <property type="entry name" value="SDRFAMILY"/>
</dbReference>
<protein>
    <submittedName>
        <fullName evidence="4">3-oxoacyl-[acyl-carrier-protein] reductase</fullName>
    </submittedName>
</protein>
<keyword evidence="2" id="KW-0560">Oxidoreductase</keyword>
<dbReference type="PANTHER" id="PTHR42760:SF133">
    <property type="entry name" value="3-OXOACYL-[ACYL-CARRIER-PROTEIN] REDUCTASE"/>
    <property type="match status" value="1"/>
</dbReference>
<evidence type="ECO:0000256" key="2">
    <source>
        <dbReference type="ARBA" id="ARBA00023002"/>
    </source>
</evidence>
<evidence type="ECO:0000256" key="1">
    <source>
        <dbReference type="ARBA" id="ARBA00006484"/>
    </source>
</evidence>
<dbReference type="PRINTS" id="PR00081">
    <property type="entry name" value="GDHRDH"/>
</dbReference>
<dbReference type="Gene3D" id="3.40.50.720">
    <property type="entry name" value="NAD(P)-binding Rossmann-like Domain"/>
    <property type="match status" value="1"/>
</dbReference>
<gene>
    <name evidence="4" type="ORF">D806_038150</name>
</gene>
<sequence>MTVAAQTGQAPTKSLAYTFTGGDAVVTGAASGIGAATAAMLMSAGIRTICLDIRTPEPDPGFGADLQVCCAADVRDPDLLTTLRGQGAPVDTVSYVVNCAGVIDDTGFAGVSREHWLRCLEINLMGAYNVLDAFTPVLRQNPPAAIVNVTSIEAARVIALSNPDPTPQYAASKAGLRMLTETSARALAADGIRVNSVAPGFVATPMAAAHGNTATLPPSLAPRVPAGRFARPAEIAWATAFLLCDQATYITGSELRADGGFQLT</sequence>
<dbReference type="GO" id="GO:0016616">
    <property type="term" value="F:oxidoreductase activity, acting on the CH-OH group of donors, NAD or NADP as acceptor"/>
    <property type="evidence" value="ECO:0007669"/>
    <property type="project" value="TreeGrafter"/>
</dbReference>